<dbReference type="AlphaFoldDB" id="H5TAE2"/>
<dbReference type="SMART" id="SM00849">
    <property type="entry name" value="Lactamase_B"/>
    <property type="match status" value="1"/>
</dbReference>
<dbReference type="InterPro" id="IPR017782">
    <property type="entry name" value="Hydroxyacylglutathione_Hdrlase"/>
</dbReference>
<evidence type="ECO:0000256" key="6">
    <source>
        <dbReference type="ARBA" id="ARBA00022833"/>
    </source>
</evidence>
<comment type="subunit">
    <text evidence="7">Monomer.</text>
</comment>
<dbReference type="Pfam" id="PF00753">
    <property type="entry name" value="Lactamase_B"/>
    <property type="match status" value="1"/>
</dbReference>
<dbReference type="InterPro" id="IPR001279">
    <property type="entry name" value="Metallo-B-lactamas"/>
</dbReference>
<feature type="binding site" evidence="7">
    <location>
        <position position="59"/>
    </location>
    <ligand>
        <name>Zn(2+)</name>
        <dbReference type="ChEBI" id="CHEBI:29105"/>
        <label>2</label>
    </ligand>
</feature>
<keyword evidence="10" id="KW-1185">Reference proteome</keyword>
<feature type="binding site" evidence="7">
    <location>
        <position position="56"/>
    </location>
    <ligand>
        <name>Zn(2+)</name>
        <dbReference type="ChEBI" id="CHEBI:29105"/>
        <label>1</label>
    </ligand>
</feature>
<reference evidence="9 10" key="1">
    <citation type="journal article" date="2012" name="J. Bacteriol.">
        <title>Genome sequence of proteorhodopsin-containing sea ice bacterium Glaciecola punicea ACAM 611T.</title>
        <authorList>
            <person name="Qin Q.-L."/>
            <person name="Xie B.-B."/>
            <person name="Shu Y.-L."/>
            <person name="Rong J.-C."/>
            <person name="Zhao D.-L."/>
            <person name="Zhang X.-Y."/>
            <person name="Chen X.-L."/>
            <person name="Zhou B.-C."/>
            <person name="Zhanga Y.-Z."/>
        </authorList>
    </citation>
    <scope>NUCLEOTIDE SEQUENCE [LARGE SCALE GENOMIC DNA]</scope>
    <source>
        <strain evidence="9 10">ACAM 611</strain>
    </source>
</reference>
<accession>H5TAE2</accession>
<evidence type="ECO:0000256" key="5">
    <source>
        <dbReference type="ARBA" id="ARBA00022801"/>
    </source>
</evidence>
<evidence type="ECO:0000256" key="1">
    <source>
        <dbReference type="ARBA" id="ARBA00001623"/>
    </source>
</evidence>
<dbReference type="EMBL" id="BAET01000008">
    <property type="protein sequence ID" value="GAB55269.1"/>
    <property type="molecule type" value="Genomic_DNA"/>
</dbReference>
<feature type="binding site" evidence="7">
    <location>
        <position position="130"/>
    </location>
    <ligand>
        <name>Zn(2+)</name>
        <dbReference type="ChEBI" id="CHEBI:29105"/>
        <label>1</label>
    </ligand>
</feature>
<keyword evidence="6 7" id="KW-0862">Zinc</keyword>
<dbReference type="InterPro" id="IPR032282">
    <property type="entry name" value="HAGH_C"/>
</dbReference>
<dbReference type="InterPro" id="IPR050110">
    <property type="entry name" value="Glyoxalase_II_hydrolase"/>
</dbReference>
<dbReference type="eggNOG" id="COG0491">
    <property type="taxonomic scope" value="Bacteria"/>
</dbReference>
<dbReference type="GO" id="GO:0046872">
    <property type="term" value="F:metal ion binding"/>
    <property type="evidence" value="ECO:0007669"/>
    <property type="project" value="UniProtKB-KW"/>
</dbReference>
<dbReference type="NCBIfam" id="TIGR03413">
    <property type="entry name" value="GSH_gloB"/>
    <property type="match status" value="1"/>
</dbReference>
<comment type="function">
    <text evidence="7">Thiolesterase that catalyzes the hydrolysis of S-D-lactoyl-glutathione to form glutathione and D-lactic acid.</text>
</comment>
<protein>
    <recommendedName>
        <fullName evidence="7">Hydroxyacylglutathione hydrolase</fullName>
        <ecNumber evidence="7">3.1.2.6</ecNumber>
    </recommendedName>
    <alternativeName>
        <fullName evidence="7">Glyoxalase II</fullName>
        <shortName evidence="7">Glx II</shortName>
    </alternativeName>
</protein>
<dbReference type="CDD" id="cd07723">
    <property type="entry name" value="hydroxyacylglutathione_hydrolase_MBL-fold"/>
    <property type="match status" value="1"/>
</dbReference>
<feature type="binding site" evidence="7">
    <location>
        <position position="54"/>
    </location>
    <ligand>
        <name>Zn(2+)</name>
        <dbReference type="ChEBI" id="CHEBI:29105"/>
        <label>1</label>
    </ligand>
</feature>
<feature type="binding site" evidence="7">
    <location>
        <position position="130"/>
    </location>
    <ligand>
        <name>Zn(2+)</name>
        <dbReference type="ChEBI" id="CHEBI:29105"/>
        <label>2</label>
    </ligand>
</feature>
<dbReference type="Proteomes" id="UP000053586">
    <property type="component" value="Unassembled WGS sequence"/>
</dbReference>
<dbReference type="Gene3D" id="3.60.15.10">
    <property type="entry name" value="Ribonuclease Z/Hydroxyacylglutathione hydrolase-like"/>
    <property type="match status" value="1"/>
</dbReference>
<comment type="pathway">
    <text evidence="2 7">Secondary metabolite metabolism; methylglyoxal degradation; (R)-lactate from methylglyoxal: step 2/2.</text>
</comment>
<evidence type="ECO:0000256" key="7">
    <source>
        <dbReference type="HAMAP-Rule" id="MF_01374"/>
    </source>
</evidence>
<dbReference type="STRING" id="56804.BAE46_02210"/>
<comment type="similarity">
    <text evidence="3 7">Belongs to the metallo-beta-lactamase superfamily. Glyoxalase II family.</text>
</comment>
<comment type="catalytic activity">
    <reaction evidence="1 7">
        <text>an S-(2-hydroxyacyl)glutathione + H2O = a 2-hydroxy carboxylate + glutathione + H(+)</text>
        <dbReference type="Rhea" id="RHEA:21864"/>
        <dbReference type="ChEBI" id="CHEBI:15377"/>
        <dbReference type="ChEBI" id="CHEBI:15378"/>
        <dbReference type="ChEBI" id="CHEBI:57925"/>
        <dbReference type="ChEBI" id="CHEBI:58896"/>
        <dbReference type="ChEBI" id="CHEBI:71261"/>
        <dbReference type="EC" id="3.1.2.6"/>
    </reaction>
</comment>
<proteinExistence type="inferred from homology"/>
<dbReference type="GO" id="GO:0004416">
    <property type="term" value="F:hydroxyacylglutathione hydrolase activity"/>
    <property type="evidence" value="ECO:0007669"/>
    <property type="project" value="UniProtKB-UniRule"/>
</dbReference>
<name>H5TAE2_9ALTE</name>
<reference evidence="9 10" key="2">
    <citation type="journal article" date="2017" name="Antonie Van Leeuwenhoek">
        <title>Rhizobium rhizosphaerae sp. nov., a novel species isolated from rice rhizosphere.</title>
        <authorList>
            <person name="Zhao J.J."/>
            <person name="Zhang J."/>
            <person name="Zhang R.J."/>
            <person name="Zhang C.W."/>
            <person name="Yin H.Q."/>
            <person name="Zhang X.X."/>
        </authorList>
    </citation>
    <scope>NUCLEOTIDE SEQUENCE [LARGE SCALE GENOMIC DNA]</scope>
    <source>
        <strain evidence="9 10">ACAM 611</strain>
    </source>
</reference>
<evidence type="ECO:0000256" key="4">
    <source>
        <dbReference type="ARBA" id="ARBA00022723"/>
    </source>
</evidence>
<dbReference type="EC" id="3.1.2.6" evidence="7"/>
<dbReference type="Pfam" id="PF16123">
    <property type="entry name" value="HAGH_C"/>
    <property type="match status" value="1"/>
</dbReference>
<evidence type="ECO:0000313" key="9">
    <source>
        <dbReference type="EMBL" id="GAB55269.1"/>
    </source>
</evidence>
<feature type="binding site" evidence="7">
    <location>
        <position position="168"/>
    </location>
    <ligand>
        <name>Zn(2+)</name>
        <dbReference type="ChEBI" id="CHEBI:29105"/>
        <label>2</label>
    </ligand>
</feature>
<comment type="caution">
    <text evidence="9">The sequence shown here is derived from an EMBL/GenBank/DDBJ whole genome shotgun (WGS) entry which is preliminary data.</text>
</comment>
<dbReference type="PANTHER" id="PTHR43705">
    <property type="entry name" value="HYDROXYACYLGLUTATHIONE HYDROLASE"/>
    <property type="match status" value="1"/>
</dbReference>
<evidence type="ECO:0000259" key="8">
    <source>
        <dbReference type="SMART" id="SM00849"/>
    </source>
</evidence>
<sequence length="258" mass="28848">MTYQISSIKAFTDNYIWALHNNTHALVVDPGDAKPVVAFLKAHQLTLDCILITHHHFDHTGGIAALTAAFPKAKVYGPNNPTITGINYTLQDSDTLHIKAFDITFTILATPGHTLDHIVYVHEDFLFCGDTLFSGGCGRMFEGTPDVFHTSLQKLAALPSRTKVYCTHEYTQANLAFALSVDGTNSELNRYSKWVNAQRQQNKITLPSTIGKEREINPFLRCHSNAIRKTIFENYSENSALTTQIGTFAKLRELKDNF</sequence>
<feature type="binding site" evidence="7">
    <location>
        <position position="58"/>
    </location>
    <ligand>
        <name>Zn(2+)</name>
        <dbReference type="ChEBI" id="CHEBI:29105"/>
        <label>2</label>
    </ligand>
</feature>
<dbReference type="UniPathway" id="UPA00619">
    <property type="reaction ID" value="UER00676"/>
</dbReference>
<dbReference type="InterPro" id="IPR036866">
    <property type="entry name" value="RibonucZ/Hydroxyglut_hydro"/>
</dbReference>
<evidence type="ECO:0000256" key="2">
    <source>
        <dbReference type="ARBA" id="ARBA00004963"/>
    </source>
</evidence>
<comment type="cofactor">
    <cofactor evidence="7">
        <name>Zn(2+)</name>
        <dbReference type="ChEBI" id="CHEBI:29105"/>
    </cofactor>
    <text evidence="7">Binds 2 Zn(2+) ions per subunit.</text>
</comment>
<evidence type="ECO:0000313" key="10">
    <source>
        <dbReference type="Proteomes" id="UP000053586"/>
    </source>
</evidence>
<dbReference type="SUPFAM" id="SSF56281">
    <property type="entry name" value="Metallo-hydrolase/oxidoreductase"/>
    <property type="match status" value="1"/>
</dbReference>
<dbReference type="PANTHER" id="PTHR43705:SF1">
    <property type="entry name" value="HYDROXYACYLGLUTATHIONE HYDROLASE GLOB"/>
    <property type="match status" value="1"/>
</dbReference>
<gene>
    <name evidence="7 9" type="primary">gloB</name>
    <name evidence="9" type="ORF">GPUN_1140</name>
</gene>
<dbReference type="PIRSF" id="PIRSF005457">
    <property type="entry name" value="Glx"/>
    <property type="match status" value="1"/>
</dbReference>
<dbReference type="HAMAP" id="MF_01374">
    <property type="entry name" value="Glyoxalase_2"/>
    <property type="match status" value="1"/>
</dbReference>
<dbReference type="RefSeq" id="WP_006004193.1">
    <property type="nucleotide sequence ID" value="NZ_BAET01000008.1"/>
</dbReference>
<evidence type="ECO:0000256" key="3">
    <source>
        <dbReference type="ARBA" id="ARBA00006759"/>
    </source>
</evidence>
<keyword evidence="4 7" id="KW-0479">Metal-binding</keyword>
<dbReference type="InterPro" id="IPR035680">
    <property type="entry name" value="Clx_II_MBL"/>
</dbReference>
<feature type="binding site" evidence="7">
    <location>
        <position position="113"/>
    </location>
    <ligand>
        <name>Zn(2+)</name>
        <dbReference type="ChEBI" id="CHEBI:29105"/>
        <label>1</label>
    </ligand>
</feature>
<keyword evidence="5 7" id="KW-0378">Hydrolase</keyword>
<feature type="domain" description="Metallo-beta-lactamase" evidence="8">
    <location>
        <begin position="13"/>
        <end position="168"/>
    </location>
</feature>
<dbReference type="OrthoDB" id="9802248at2"/>
<organism evidence="9 10">
    <name type="scientific">Glaciecola punicea ACAM 611</name>
    <dbReference type="NCBI Taxonomy" id="1121923"/>
    <lineage>
        <taxon>Bacteria</taxon>
        <taxon>Pseudomonadati</taxon>
        <taxon>Pseudomonadota</taxon>
        <taxon>Gammaproteobacteria</taxon>
        <taxon>Alteromonadales</taxon>
        <taxon>Alteromonadaceae</taxon>
        <taxon>Glaciecola</taxon>
    </lineage>
</organism>
<dbReference type="GO" id="GO:0019243">
    <property type="term" value="P:methylglyoxal catabolic process to D-lactate via S-lactoyl-glutathione"/>
    <property type="evidence" value="ECO:0007669"/>
    <property type="project" value="UniProtKB-UniRule"/>
</dbReference>